<evidence type="ECO:0000313" key="2">
    <source>
        <dbReference type="Proteomes" id="UP000005945"/>
    </source>
</evidence>
<dbReference type="Proteomes" id="UP000005945">
    <property type="component" value="Unassembled WGS sequence"/>
</dbReference>
<evidence type="ECO:0000313" key="1">
    <source>
        <dbReference type="EMBL" id="EDP22267.1"/>
    </source>
</evidence>
<organism evidence="1 2">
    <name type="scientific">Faecalibacterium prausnitzii M21/2</name>
    <dbReference type="NCBI Taxonomy" id="411485"/>
    <lineage>
        <taxon>Bacteria</taxon>
        <taxon>Bacillati</taxon>
        <taxon>Bacillota</taxon>
        <taxon>Clostridia</taxon>
        <taxon>Eubacteriales</taxon>
        <taxon>Oscillospiraceae</taxon>
        <taxon>Faecalibacterium</taxon>
    </lineage>
</organism>
<proteinExistence type="predicted"/>
<dbReference type="HOGENOM" id="CLU_3373851_0_0_9"/>
<protein>
    <submittedName>
        <fullName evidence="1">Uncharacterized protein</fullName>
    </submittedName>
</protein>
<accession>A8S8V9</accession>
<reference evidence="1 2" key="1">
    <citation type="submission" date="2007-09" db="EMBL/GenBank/DDBJ databases">
        <title>Draft genome sequence of Faecalibacterium prausnitzii M21/2.</title>
        <authorList>
            <person name="Sudarsanam P."/>
            <person name="Ley R."/>
            <person name="Guruge J."/>
            <person name="Turnbaugh P.J."/>
            <person name="Mahowald M."/>
            <person name="Liep D."/>
            <person name="Gordon J."/>
        </authorList>
    </citation>
    <scope>NUCLEOTIDE SEQUENCE [LARGE SCALE GENOMIC DNA]</scope>
    <source>
        <strain evidence="1 2">M21/2</strain>
    </source>
</reference>
<reference evidence="1 2" key="2">
    <citation type="submission" date="2007-09" db="EMBL/GenBank/DDBJ databases">
        <authorList>
            <person name="Fulton L."/>
            <person name="Clifton S."/>
            <person name="Fulton B."/>
            <person name="Xu J."/>
            <person name="Minx P."/>
            <person name="Pepin K.H."/>
            <person name="Johnson M."/>
            <person name="Thiruvilangam P."/>
            <person name="Bhonagiri V."/>
            <person name="Nash W.E."/>
            <person name="Mardis E.R."/>
            <person name="Wilson R.K."/>
        </authorList>
    </citation>
    <scope>NUCLEOTIDE SEQUENCE [LARGE SCALE GENOMIC DNA]</scope>
    <source>
        <strain evidence="1 2">M21/2</strain>
    </source>
</reference>
<gene>
    <name evidence="1" type="ORF">FAEPRAM212_00895</name>
</gene>
<name>A8S8V9_9FIRM</name>
<dbReference type="AlphaFoldDB" id="A8S8V9"/>
<comment type="caution">
    <text evidence="1">The sequence shown here is derived from an EMBL/GenBank/DDBJ whole genome shotgun (WGS) entry which is preliminary data.</text>
</comment>
<dbReference type="EMBL" id="ABED02000021">
    <property type="protein sequence ID" value="EDP22267.1"/>
    <property type="molecule type" value="Genomic_DNA"/>
</dbReference>
<sequence length="34" mass="4089">MSTHARKKCIFYGRISYNLYGLYLYASVRRIETN</sequence>